<evidence type="ECO:0000259" key="4">
    <source>
        <dbReference type="PROSITE" id="PS50893"/>
    </source>
</evidence>
<dbReference type="HOGENOM" id="CLU_000604_1_22_2"/>
<dbReference type="SMART" id="SM00382">
    <property type="entry name" value="AAA"/>
    <property type="match status" value="1"/>
</dbReference>
<accession>K0ICS5</accession>
<reference evidence="5 6" key="1">
    <citation type="journal article" date="2012" name="Environ. Microbiol.">
        <title>The genome of the ammonia-oxidizing Candidatus Nitrososphaera gargensis: insights into metabolic versatility and environmental adaptations.</title>
        <authorList>
            <person name="Spang A."/>
            <person name="Poehlein A."/>
            <person name="Offre P."/>
            <person name="Zumbragel S."/>
            <person name="Haider S."/>
            <person name="Rychlik N."/>
            <person name="Nowka B."/>
            <person name="Schmeisser C."/>
            <person name="Lebedeva E.V."/>
            <person name="Rattei T."/>
            <person name="Bohm C."/>
            <person name="Schmid M."/>
            <person name="Galushko A."/>
            <person name="Hatzenpichler R."/>
            <person name="Weinmaier T."/>
            <person name="Daniel R."/>
            <person name="Schleper C."/>
            <person name="Spieck E."/>
            <person name="Streit W."/>
            <person name="Wagner M."/>
        </authorList>
    </citation>
    <scope>NUCLEOTIDE SEQUENCE [LARGE SCALE GENOMIC DNA]</scope>
    <source>
        <strain evidence="6">Ga9.2</strain>
    </source>
</reference>
<dbReference type="PANTHER" id="PTHR42788:SF13">
    <property type="entry name" value="ALIPHATIC SULFONATES IMPORT ATP-BINDING PROTEIN SSUB"/>
    <property type="match status" value="1"/>
</dbReference>
<dbReference type="PROSITE" id="PS50893">
    <property type="entry name" value="ABC_TRANSPORTER_2"/>
    <property type="match status" value="1"/>
</dbReference>
<evidence type="ECO:0000313" key="5">
    <source>
        <dbReference type="EMBL" id="AFU57450.1"/>
    </source>
</evidence>
<dbReference type="InParanoid" id="K0ICS5"/>
<dbReference type="PROSITE" id="PS00211">
    <property type="entry name" value="ABC_TRANSPORTER_1"/>
    <property type="match status" value="1"/>
</dbReference>
<keyword evidence="6" id="KW-1185">Reference proteome</keyword>
<keyword evidence="3 5" id="KW-0067">ATP-binding</keyword>
<proteinExistence type="predicted"/>
<gene>
    <name evidence="5" type="ordered locus">Ngar_c05060</name>
</gene>
<dbReference type="InterPro" id="IPR003439">
    <property type="entry name" value="ABC_transporter-like_ATP-bd"/>
</dbReference>
<name>K0ICS5_NITGG</name>
<organism evidence="5 6">
    <name type="scientific">Nitrososphaera gargensis (strain Ga9.2)</name>
    <dbReference type="NCBI Taxonomy" id="1237085"/>
    <lineage>
        <taxon>Archaea</taxon>
        <taxon>Nitrososphaerota</taxon>
        <taxon>Nitrososphaeria</taxon>
        <taxon>Nitrososphaerales</taxon>
        <taxon>Nitrososphaeraceae</taxon>
        <taxon>Nitrososphaera</taxon>
    </lineage>
</organism>
<dbReference type="GO" id="GO:0016887">
    <property type="term" value="F:ATP hydrolysis activity"/>
    <property type="evidence" value="ECO:0007669"/>
    <property type="project" value="InterPro"/>
</dbReference>
<protein>
    <submittedName>
        <fullName evidence="5">ABC uptake transporter, ATP-binding protein</fullName>
    </submittedName>
</protein>
<dbReference type="AlphaFoldDB" id="K0ICS5"/>
<dbReference type="CDD" id="cd03293">
    <property type="entry name" value="ABC_NrtD_SsuB_transporters"/>
    <property type="match status" value="1"/>
</dbReference>
<keyword evidence="1" id="KW-0813">Transport</keyword>
<dbReference type="FunCoup" id="K0ICS5">
    <property type="interactions" value="13"/>
</dbReference>
<dbReference type="Pfam" id="PF00005">
    <property type="entry name" value="ABC_tran"/>
    <property type="match status" value="1"/>
</dbReference>
<dbReference type="InterPro" id="IPR017871">
    <property type="entry name" value="ABC_transporter-like_CS"/>
</dbReference>
<dbReference type="InterPro" id="IPR027417">
    <property type="entry name" value="P-loop_NTPase"/>
</dbReference>
<dbReference type="InterPro" id="IPR050166">
    <property type="entry name" value="ABC_transporter_ATP-bind"/>
</dbReference>
<dbReference type="STRING" id="1237085.Ngar_c05060"/>
<evidence type="ECO:0000256" key="3">
    <source>
        <dbReference type="ARBA" id="ARBA00022840"/>
    </source>
</evidence>
<dbReference type="BioCyc" id="CNIT1237085:G1324-504-MONOMER"/>
<dbReference type="SUPFAM" id="SSF52540">
    <property type="entry name" value="P-loop containing nucleoside triphosphate hydrolases"/>
    <property type="match status" value="1"/>
</dbReference>
<dbReference type="Proteomes" id="UP000008037">
    <property type="component" value="Chromosome"/>
</dbReference>
<dbReference type="InterPro" id="IPR003593">
    <property type="entry name" value="AAA+_ATPase"/>
</dbReference>
<evidence type="ECO:0000313" key="6">
    <source>
        <dbReference type="Proteomes" id="UP000008037"/>
    </source>
</evidence>
<feature type="domain" description="ABC transporter" evidence="4">
    <location>
        <begin position="4"/>
        <end position="239"/>
    </location>
</feature>
<evidence type="ECO:0000256" key="1">
    <source>
        <dbReference type="ARBA" id="ARBA00022448"/>
    </source>
</evidence>
<dbReference type="OrthoDB" id="10909at2157"/>
<evidence type="ECO:0000256" key="2">
    <source>
        <dbReference type="ARBA" id="ARBA00022741"/>
    </source>
</evidence>
<sequence length="268" mass="29954">MAKLEARNIGKQFMAVQGSNTKLITAVKGINLSIEDGQFVCLVGPSGCGKTTFLNILAGLDKPTEGEVILDGHPVNETGPDRVMVFQENALFPWLKVVDNVEFGLKMAGIEKSKRHERAMHYLEMMQLTKFADAYTYQLSGGMKQRVAIARALAIDPEVLLMDEPFAALDSQTRDLLLVELQLIWARTKKTIAFITHNILESVVLGDKVVVFTKRPGTVKKEITVNYRRPRLPEDENLQPYYRQVIDAMKGEIISDKDDNDNNSDGVT</sequence>
<dbReference type="RefSeq" id="WP_015017996.1">
    <property type="nucleotide sequence ID" value="NC_018719.1"/>
</dbReference>
<keyword evidence="2" id="KW-0547">Nucleotide-binding</keyword>
<dbReference type="EMBL" id="CP002408">
    <property type="protein sequence ID" value="AFU57450.1"/>
    <property type="molecule type" value="Genomic_DNA"/>
</dbReference>
<dbReference type="Gene3D" id="3.40.50.300">
    <property type="entry name" value="P-loop containing nucleotide triphosphate hydrolases"/>
    <property type="match status" value="1"/>
</dbReference>
<dbReference type="GeneID" id="13796680"/>
<dbReference type="PANTHER" id="PTHR42788">
    <property type="entry name" value="TAURINE IMPORT ATP-BINDING PROTEIN-RELATED"/>
    <property type="match status" value="1"/>
</dbReference>
<dbReference type="GO" id="GO:0005524">
    <property type="term" value="F:ATP binding"/>
    <property type="evidence" value="ECO:0007669"/>
    <property type="project" value="UniProtKB-KW"/>
</dbReference>
<dbReference type="KEGG" id="nga:Ngar_c05060"/>